<organism evidence="2 3">
    <name type="scientific">Dreissena polymorpha</name>
    <name type="common">Zebra mussel</name>
    <name type="synonym">Mytilus polymorpha</name>
    <dbReference type="NCBI Taxonomy" id="45954"/>
    <lineage>
        <taxon>Eukaryota</taxon>
        <taxon>Metazoa</taxon>
        <taxon>Spiralia</taxon>
        <taxon>Lophotrochozoa</taxon>
        <taxon>Mollusca</taxon>
        <taxon>Bivalvia</taxon>
        <taxon>Autobranchia</taxon>
        <taxon>Heteroconchia</taxon>
        <taxon>Euheterodonta</taxon>
        <taxon>Imparidentia</taxon>
        <taxon>Neoheterodontei</taxon>
        <taxon>Myida</taxon>
        <taxon>Dreissenoidea</taxon>
        <taxon>Dreissenidae</taxon>
        <taxon>Dreissena</taxon>
    </lineage>
</organism>
<reference evidence="2" key="2">
    <citation type="submission" date="2020-11" db="EMBL/GenBank/DDBJ databases">
        <authorList>
            <person name="McCartney M.A."/>
            <person name="Auch B."/>
            <person name="Kono T."/>
            <person name="Mallez S."/>
            <person name="Becker A."/>
            <person name="Gohl D.M."/>
            <person name="Silverstein K.A.T."/>
            <person name="Koren S."/>
            <person name="Bechman K.B."/>
            <person name="Herman A."/>
            <person name="Abrahante J.E."/>
            <person name="Garbe J."/>
        </authorList>
    </citation>
    <scope>NUCLEOTIDE SEQUENCE</scope>
    <source>
        <strain evidence="2">Duluth1</strain>
        <tissue evidence="2">Whole animal</tissue>
    </source>
</reference>
<evidence type="ECO:0000256" key="1">
    <source>
        <dbReference type="SAM" id="MobiDB-lite"/>
    </source>
</evidence>
<dbReference type="AlphaFoldDB" id="A0A9D4S7N8"/>
<proteinExistence type="predicted"/>
<accession>A0A9D4S7N8</accession>
<protein>
    <submittedName>
        <fullName evidence="2">Uncharacterized protein</fullName>
    </submittedName>
</protein>
<reference evidence="2" key="1">
    <citation type="journal article" date="2019" name="bioRxiv">
        <title>The Genome of the Zebra Mussel, Dreissena polymorpha: A Resource for Invasive Species Research.</title>
        <authorList>
            <person name="McCartney M.A."/>
            <person name="Auch B."/>
            <person name="Kono T."/>
            <person name="Mallez S."/>
            <person name="Zhang Y."/>
            <person name="Obille A."/>
            <person name="Becker A."/>
            <person name="Abrahante J.E."/>
            <person name="Garbe J."/>
            <person name="Badalamenti J.P."/>
            <person name="Herman A."/>
            <person name="Mangelson H."/>
            <person name="Liachko I."/>
            <person name="Sullivan S."/>
            <person name="Sone E.D."/>
            <person name="Koren S."/>
            <person name="Silverstein K.A.T."/>
            <person name="Beckman K.B."/>
            <person name="Gohl D.M."/>
        </authorList>
    </citation>
    <scope>NUCLEOTIDE SEQUENCE</scope>
    <source>
        <strain evidence="2">Duluth1</strain>
        <tissue evidence="2">Whole animal</tissue>
    </source>
</reference>
<keyword evidence="3" id="KW-1185">Reference proteome</keyword>
<name>A0A9D4S7N8_DREPO</name>
<sequence>MGELLSAAQTLLEEDVCIVVIHFPQRLTGQGINDDDDDDDDDDDNDDDDDDDDDDATFEKSLLILCFLNV</sequence>
<dbReference type="Proteomes" id="UP000828390">
    <property type="component" value="Unassembled WGS sequence"/>
</dbReference>
<comment type="caution">
    <text evidence="2">The sequence shown here is derived from an EMBL/GenBank/DDBJ whole genome shotgun (WGS) entry which is preliminary data.</text>
</comment>
<evidence type="ECO:0000313" key="3">
    <source>
        <dbReference type="Proteomes" id="UP000828390"/>
    </source>
</evidence>
<evidence type="ECO:0000313" key="2">
    <source>
        <dbReference type="EMBL" id="KAH3892832.1"/>
    </source>
</evidence>
<feature type="compositionally biased region" description="Acidic residues" evidence="1">
    <location>
        <begin position="33"/>
        <end position="55"/>
    </location>
</feature>
<feature type="region of interest" description="Disordered" evidence="1">
    <location>
        <begin position="28"/>
        <end position="55"/>
    </location>
</feature>
<gene>
    <name evidence="2" type="ORF">DPMN_016964</name>
</gene>
<dbReference type="EMBL" id="JAIWYP010000001">
    <property type="protein sequence ID" value="KAH3892832.1"/>
    <property type="molecule type" value="Genomic_DNA"/>
</dbReference>